<sequence>MDHERKDVKHASPSLQGSHTPRGTNIWMGTSETSPDIEPPQQKRAKREAEVKELEEGELRGSSEEEEEEDAEKNTPCTKSCDDTKSLCDGTNTIKEDLGDGVNIHVDGGINKASDSSRDLHVNESAADSTDDKTVLR</sequence>
<name>A0AA88MGC9_CHASR</name>
<gene>
    <name evidence="2" type="ORF">Q5P01_015700</name>
</gene>
<reference evidence="2" key="1">
    <citation type="submission" date="2023-07" db="EMBL/GenBank/DDBJ databases">
        <title>Chromosome-level Genome Assembly of Striped Snakehead (Channa striata).</title>
        <authorList>
            <person name="Liu H."/>
        </authorList>
    </citation>
    <scope>NUCLEOTIDE SEQUENCE</scope>
    <source>
        <strain evidence="2">Gz</strain>
        <tissue evidence="2">Muscle</tissue>
    </source>
</reference>
<comment type="caution">
    <text evidence="2">The sequence shown here is derived from an EMBL/GenBank/DDBJ whole genome shotgun (WGS) entry which is preliminary data.</text>
</comment>
<evidence type="ECO:0000313" key="3">
    <source>
        <dbReference type="Proteomes" id="UP001187415"/>
    </source>
</evidence>
<feature type="compositionally biased region" description="Polar residues" evidence="1">
    <location>
        <begin position="13"/>
        <end position="34"/>
    </location>
</feature>
<dbReference type="AlphaFoldDB" id="A0AA88MGC9"/>
<proteinExistence type="predicted"/>
<feature type="compositionally biased region" description="Basic and acidic residues" evidence="1">
    <location>
        <begin position="47"/>
        <end position="63"/>
    </location>
</feature>
<dbReference type="Proteomes" id="UP001187415">
    <property type="component" value="Unassembled WGS sequence"/>
</dbReference>
<protein>
    <submittedName>
        <fullName evidence="2">Uncharacterized protein</fullName>
    </submittedName>
</protein>
<evidence type="ECO:0000256" key="1">
    <source>
        <dbReference type="SAM" id="MobiDB-lite"/>
    </source>
</evidence>
<accession>A0AA88MGC9</accession>
<feature type="region of interest" description="Disordered" evidence="1">
    <location>
        <begin position="107"/>
        <end position="137"/>
    </location>
</feature>
<feature type="compositionally biased region" description="Basic and acidic residues" evidence="1">
    <location>
        <begin position="1"/>
        <end position="10"/>
    </location>
</feature>
<dbReference type="EMBL" id="JAUPFM010000012">
    <property type="protein sequence ID" value="KAK2835216.1"/>
    <property type="molecule type" value="Genomic_DNA"/>
</dbReference>
<organism evidence="2 3">
    <name type="scientific">Channa striata</name>
    <name type="common">Snakehead murrel</name>
    <name type="synonym">Ophicephalus striatus</name>
    <dbReference type="NCBI Taxonomy" id="64152"/>
    <lineage>
        <taxon>Eukaryota</taxon>
        <taxon>Metazoa</taxon>
        <taxon>Chordata</taxon>
        <taxon>Craniata</taxon>
        <taxon>Vertebrata</taxon>
        <taxon>Euteleostomi</taxon>
        <taxon>Actinopterygii</taxon>
        <taxon>Neopterygii</taxon>
        <taxon>Teleostei</taxon>
        <taxon>Neoteleostei</taxon>
        <taxon>Acanthomorphata</taxon>
        <taxon>Anabantaria</taxon>
        <taxon>Anabantiformes</taxon>
        <taxon>Channoidei</taxon>
        <taxon>Channidae</taxon>
        <taxon>Channa</taxon>
    </lineage>
</organism>
<evidence type="ECO:0000313" key="2">
    <source>
        <dbReference type="EMBL" id="KAK2835216.1"/>
    </source>
</evidence>
<feature type="region of interest" description="Disordered" evidence="1">
    <location>
        <begin position="1"/>
        <end position="84"/>
    </location>
</feature>
<keyword evidence="3" id="KW-1185">Reference proteome</keyword>